<organism evidence="1 2">
    <name type="scientific">Faecalibacterium prausnitzii</name>
    <dbReference type="NCBI Taxonomy" id="853"/>
    <lineage>
        <taxon>Bacteria</taxon>
        <taxon>Bacillati</taxon>
        <taxon>Bacillota</taxon>
        <taxon>Clostridia</taxon>
        <taxon>Eubacteriales</taxon>
        <taxon>Oscillospiraceae</taxon>
        <taxon>Faecalibacterium</taxon>
    </lineage>
</organism>
<dbReference type="RefSeq" id="WP_055185647.1">
    <property type="nucleotide sequence ID" value="NZ_CYXN01000005.1"/>
</dbReference>
<dbReference type="Gene3D" id="3.40.50.1390">
    <property type="entry name" value="Resolvase, N-terminal catalytic domain"/>
    <property type="match status" value="1"/>
</dbReference>
<dbReference type="OrthoDB" id="9769353at2"/>
<reference evidence="1 2" key="1">
    <citation type="submission" date="2015-09" db="EMBL/GenBank/DDBJ databases">
        <authorList>
            <consortium name="Pathogen Informatics"/>
        </authorList>
    </citation>
    <scope>NUCLEOTIDE SEQUENCE [LARGE SCALE GENOMIC DNA]</scope>
    <source>
        <strain evidence="1 2">2789STDY5834970</strain>
    </source>
</reference>
<dbReference type="GO" id="GO:0000150">
    <property type="term" value="F:DNA strand exchange activity"/>
    <property type="evidence" value="ECO:0007669"/>
    <property type="project" value="InterPro"/>
</dbReference>
<protein>
    <recommendedName>
        <fullName evidence="3">DNA recombinase</fullName>
    </recommendedName>
</protein>
<evidence type="ECO:0000313" key="1">
    <source>
        <dbReference type="EMBL" id="CUM90212.1"/>
    </source>
</evidence>
<dbReference type="InterPro" id="IPR036162">
    <property type="entry name" value="Resolvase-like_N_sf"/>
</dbReference>
<name>A0A173SIG3_9FIRM</name>
<dbReference type="AlphaFoldDB" id="A0A173SIG3"/>
<sequence>MDQATNMETQLAELILQEPALAQSGSNVLRRHIKENPKKASLARHRLWLDSIPHEYPMPYTPYRIGVYIRYFNQTRHENYLEKHIYQYMDDIALCPQWTLVDFYVDRGMTAPHMEYSKEWCRLLEDCFTGKVNLIVTQKVSNVSSDWKEMSFMARMLAAQEHPVGIYFISEDIFTLASYYQPDLRDMGLLPEGWQTLPVDELDEPMLSTLPKPAMQEQAEQLSLVEETDAME</sequence>
<dbReference type="EMBL" id="CYXN01000005">
    <property type="protein sequence ID" value="CUM90212.1"/>
    <property type="molecule type" value="Genomic_DNA"/>
</dbReference>
<evidence type="ECO:0000313" key="2">
    <source>
        <dbReference type="Proteomes" id="UP000095649"/>
    </source>
</evidence>
<accession>A0A173SIG3</accession>
<proteinExistence type="predicted"/>
<dbReference type="Proteomes" id="UP000095649">
    <property type="component" value="Unassembled WGS sequence"/>
</dbReference>
<evidence type="ECO:0008006" key="3">
    <source>
        <dbReference type="Google" id="ProtNLM"/>
    </source>
</evidence>
<dbReference type="GO" id="GO:0003677">
    <property type="term" value="F:DNA binding"/>
    <property type="evidence" value="ECO:0007669"/>
    <property type="project" value="InterPro"/>
</dbReference>
<gene>
    <name evidence="1" type="ORF">ERS852582_01065</name>
</gene>